<sequence>MDLGLTGRRAIVCGSTKGLGRACAEELLRAGAVVVVNGRSAEGTEAAAKALRQQTGGEAIPLAADLNSDEGRAALLAACPEPDILVNNNGGPPFRDFRSLDRAALEQGVAMNMLAPIQLIQSVIDGMAARGFGRIVNITSVTVKMPVAGLDLSSGARAGLTAFLAGIARTVAHQGVTINQILPGYFATERLREGFRASASSTGKDMAAVEQAWKDQVPAARLGDPAEFGKACAFLCSAHAGYITGQNLLLDGGLFRGTF</sequence>
<dbReference type="PANTHER" id="PTHR42879">
    <property type="entry name" value="3-OXOACYL-(ACYL-CARRIER-PROTEIN) REDUCTASE"/>
    <property type="match status" value="1"/>
</dbReference>
<dbReference type="InterPro" id="IPR002347">
    <property type="entry name" value="SDR_fam"/>
</dbReference>
<dbReference type="Pfam" id="PF13561">
    <property type="entry name" value="adh_short_C2"/>
    <property type="match status" value="1"/>
</dbReference>
<dbReference type="AlphaFoldDB" id="A0A2T7UWE0"/>
<comment type="caution">
    <text evidence="2">The sequence shown here is derived from an EMBL/GenBank/DDBJ whole genome shotgun (WGS) entry which is preliminary data.</text>
</comment>
<reference evidence="2 3" key="1">
    <citation type="journal article" date="2011" name="Syst. Appl. Microbiol.">
        <title>Defluviimonas denitrificans gen. nov., sp. nov., and Pararhodobacter aggregans gen. nov., sp. nov., non-phototrophic Rhodobacteraceae from the biofilter of a marine aquaculture.</title>
        <authorList>
            <person name="Foesel B.U."/>
            <person name="Drake H.L."/>
            <person name="Schramm A."/>
        </authorList>
    </citation>
    <scope>NUCLEOTIDE SEQUENCE [LARGE SCALE GENOMIC DNA]</scope>
    <source>
        <strain evidence="2 3">D1-19</strain>
    </source>
</reference>
<keyword evidence="3" id="KW-1185">Reference proteome</keyword>
<dbReference type="OrthoDB" id="9804774at2"/>
<dbReference type="Proteomes" id="UP000244810">
    <property type="component" value="Unassembled WGS sequence"/>
</dbReference>
<dbReference type="PANTHER" id="PTHR42879:SF6">
    <property type="entry name" value="NADPH-DEPENDENT REDUCTASE BACG"/>
    <property type="match status" value="1"/>
</dbReference>
<proteinExistence type="inferred from homology"/>
<dbReference type="PRINTS" id="PR00081">
    <property type="entry name" value="GDHRDH"/>
</dbReference>
<gene>
    <name evidence="2" type="ORF">DDE23_01480</name>
</gene>
<evidence type="ECO:0000313" key="2">
    <source>
        <dbReference type="EMBL" id="PVE49105.1"/>
    </source>
</evidence>
<protein>
    <submittedName>
        <fullName evidence="2">3-oxoacyl-ACP reductase</fullName>
    </submittedName>
</protein>
<evidence type="ECO:0000256" key="1">
    <source>
        <dbReference type="ARBA" id="ARBA00006484"/>
    </source>
</evidence>
<accession>A0A2T7UWE0</accession>
<dbReference type="SUPFAM" id="SSF51735">
    <property type="entry name" value="NAD(P)-binding Rossmann-fold domains"/>
    <property type="match status" value="1"/>
</dbReference>
<dbReference type="InterPro" id="IPR050259">
    <property type="entry name" value="SDR"/>
</dbReference>
<dbReference type="Gene3D" id="3.40.50.720">
    <property type="entry name" value="NAD(P)-binding Rossmann-like Domain"/>
    <property type="match status" value="1"/>
</dbReference>
<evidence type="ECO:0000313" key="3">
    <source>
        <dbReference type="Proteomes" id="UP000244810"/>
    </source>
</evidence>
<dbReference type="EMBL" id="QDDR01000001">
    <property type="protein sequence ID" value="PVE49105.1"/>
    <property type="molecule type" value="Genomic_DNA"/>
</dbReference>
<dbReference type="RefSeq" id="WP_107749608.1">
    <property type="nucleotide sequence ID" value="NZ_QBKF01000001.1"/>
</dbReference>
<organism evidence="2 3">
    <name type="scientific">Pararhodobacter aggregans</name>
    <dbReference type="NCBI Taxonomy" id="404875"/>
    <lineage>
        <taxon>Bacteria</taxon>
        <taxon>Pseudomonadati</taxon>
        <taxon>Pseudomonadota</taxon>
        <taxon>Alphaproteobacteria</taxon>
        <taxon>Rhodobacterales</taxon>
        <taxon>Paracoccaceae</taxon>
        <taxon>Pararhodobacter</taxon>
    </lineage>
</organism>
<name>A0A2T7UWE0_9RHOB</name>
<comment type="similarity">
    <text evidence="1">Belongs to the short-chain dehydrogenases/reductases (SDR) family.</text>
</comment>
<dbReference type="InterPro" id="IPR036291">
    <property type="entry name" value="NAD(P)-bd_dom_sf"/>
</dbReference>